<dbReference type="Pfam" id="PF00535">
    <property type="entry name" value="Glycos_transf_2"/>
    <property type="match status" value="1"/>
</dbReference>
<dbReference type="Proteomes" id="UP001431572">
    <property type="component" value="Chromosome 2"/>
</dbReference>
<dbReference type="InterPro" id="IPR050834">
    <property type="entry name" value="Glycosyltransf_2"/>
</dbReference>
<dbReference type="InterPro" id="IPR029044">
    <property type="entry name" value="Nucleotide-diphossugar_trans"/>
</dbReference>
<evidence type="ECO:0000313" key="3">
    <source>
        <dbReference type="EMBL" id="WJW69832.1"/>
    </source>
</evidence>
<feature type="domain" description="Glycosyltransferase 2-like" evidence="1">
    <location>
        <begin position="98"/>
        <end position="271"/>
    </location>
</feature>
<evidence type="ECO:0000313" key="2">
    <source>
        <dbReference type="EMBL" id="NWJ47928.1"/>
    </source>
</evidence>
<reference evidence="3" key="2">
    <citation type="journal article" date="2024" name="Nature">
        <title>Anoxygenic phototroph of the Chloroflexota uses a type I reaction centre.</title>
        <authorList>
            <person name="Tsuji J.M."/>
            <person name="Shaw N.A."/>
            <person name="Nagashima S."/>
            <person name="Venkiteswaran J.J."/>
            <person name="Schiff S.L."/>
            <person name="Watanabe T."/>
            <person name="Fukui M."/>
            <person name="Hanada S."/>
            <person name="Tank M."/>
            <person name="Neufeld J.D."/>
        </authorList>
    </citation>
    <scope>NUCLEOTIDE SEQUENCE</scope>
    <source>
        <strain evidence="3">L227-S17</strain>
    </source>
</reference>
<dbReference type="InterPro" id="IPR001173">
    <property type="entry name" value="Glyco_trans_2-like"/>
</dbReference>
<dbReference type="RefSeq" id="WP_341471704.1">
    <property type="nucleotide sequence ID" value="NZ_CP128400.1"/>
</dbReference>
<reference evidence="2 4" key="1">
    <citation type="submission" date="2020-06" db="EMBL/GenBank/DDBJ databases">
        <title>Anoxygenic phototrophic Chloroflexota member uses a Type I reaction center.</title>
        <authorList>
            <person name="Tsuji J.M."/>
            <person name="Shaw N.A."/>
            <person name="Nagashima S."/>
            <person name="Venkiteswaran J."/>
            <person name="Schiff S.L."/>
            <person name="Hanada S."/>
            <person name="Tank M."/>
            <person name="Neufeld J.D."/>
        </authorList>
    </citation>
    <scope>NUCLEOTIDE SEQUENCE [LARGE SCALE GENOMIC DNA]</scope>
    <source>
        <strain evidence="2">L227-S17</strain>
    </source>
</reference>
<dbReference type="GO" id="GO:0016757">
    <property type="term" value="F:glycosyltransferase activity"/>
    <property type="evidence" value="ECO:0007669"/>
    <property type="project" value="UniProtKB-KW"/>
</dbReference>
<accession>A0A8T7M737</accession>
<sequence length="431" mass="49632">MTVKVLEVDVAQPLPSFTDHDIERYPFVQILVRKHGQPVGYTWIHARSQHFLREEFIRIEIERQLYDSFNRIELERQLGTQPIGVWKDTPYNWPSVTVGLCTRGRPESLERALKSLLLLDYPTDKLEVLVVDNAPPDDATEKVVAHFPQFSYVVEPRPGLDWARNRAIKEAQGEIIAYTDDDVAVDSLWLKAIVRPFEEPNVMCVTGLVAPAERDTDAQNWFEEYNGFGKGFEKRYYVPGMRRNWAFFPLGSGGFGTGANMAYRKSLFERVGGFDEALDVGTPTHGAGDLEMYYRTLHNGFTLVYEPQALIWHYHRRDYKVLKGQIRDWGRGVYAFWTKVFLTDPDMRWLALWFGIVWYWRGFLKRLIKRGGSHRNLRIGEAIGALQGPTAYILARRKANRIAAATWPETTVRRGVPTTHSSDIILKVHGN</sequence>
<proteinExistence type="predicted"/>
<gene>
    <name evidence="2" type="ORF">HXX08_18905</name>
    <name evidence="3" type="ORF">OZ401_003462</name>
</gene>
<dbReference type="Proteomes" id="UP000521676">
    <property type="component" value="Unassembled WGS sequence"/>
</dbReference>
<dbReference type="EMBL" id="CP128400">
    <property type="protein sequence ID" value="WJW69832.1"/>
    <property type="molecule type" value="Genomic_DNA"/>
</dbReference>
<protein>
    <submittedName>
        <fullName evidence="2">Glycosyltransferase</fullName>
        <ecNumber evidence="3">2.4.-.-</ecNumber>
    </submittedName>
</protein>
<dbReference type="PANTHER" id="PTHR43685:SF2">
    <property type="entry name" value="GLYCOSYLTRANSFERASE 2-LIKE DOMAIN-CONTAINING PROTEIN"/>
    <property type="match status" value="1"/>
</dbReference>
<dbReference type="EMBL" id="JACATZ010000003">
    <property type="protein sequence ID" value="NWJ47928.1"/>
    <property type="molecule type" value="Genomic_DNA"/>
</dbReference>
<evidence type="ECO:0000259" key="1">
    <source>
        <dbReference type="Pfam" id="PF00535"/>
    </source>
</evidence>
<dbReference type="PANTHER" id="PTHR43685">
    <property type="entry name" value="GLYCOSYLTRANSFERASE"/>
    <property type="match status" value="1"/>
</dbReference>
<evidence type="ECO:0000313" key="5">
    <source>
        <dbReference type="Proteomes" id="UP001431572"/>
    </source>
</evidence>
<keyword evidence="5" id="KW-1185">Reference proteome</keyword>
<name>A0A8T7M737_9CHLR</name>
<dbReference type="AlphaFoldDB" id="A0A8T7M737"/>
<dbReference type="EC" id="2.4.-.-" evidence="3"/>
<organism evidence="2 4">
    <name type="scientific">Candidatus Chlorohelix allophototropha</name>
    <dbReference type="NCBI Taxonomy" id="3003348"/>
    <lineage>
        <taxon>Bacteria</taxon>
        <taxon>Bacillati</taxon>
        <taxon>Chloroflexota</taxon>
        <taxon>Chloroflexia</taxon>
        <taxon>Candidatus Chloroheliales</taxon>
        <taxon>Candidatus Chloroheliaceae</taxon>
        <taxon>Candidatus Chlorohelix</taxon>
    </lineage>
</organism>
<dbReference type="SUPFAM" id="SSF53448">
    <property type="entry name" value="Nucleotide-diphospho-sugar transferases"/>
    <property type="match status" value="1"/>
</dbReference>
<keyword evidence="3" id="KW-0328">Glycosyltransferase</keyword>
<evidence type="ECO:0000313" key="4">
    <source>
        <dbReference type="Proteomes" id="UP000521676"/>
    </source>
</evidence>
<keyword evidence="3" id="KW-0808">Transferase</keyword>
<dbReference type="Gene3D" id="3.90.550.10">
    <property type="entry name" value="Spore Coat Polysaccharide Biosynthesis Protein SpsA, Chain A"/>
    <property type="match status" value="1"/>
</dbReference>